<sequence>MDATASMDAGEKADPGSPQGAPAREGARAAF</sequence>
<dbReference type="AlphaFoldDB" id="A0A0A8YTJ7"/>
<evidence type="ECO:0000313" key="2">
    <source>
        <dbReference type="EMBL" id="JAD30384.1"/>
    </source>
</evidence>
<accession>A0A0A8YTJ7</accession>
<reference evidence="2" key="1">
    <citation type="submission" date="2014-09" db="EMBL/GenBank/DDBJ databases">
        <authorList>
            <person name="Magalhaes I.L.F."/>
            <person name="Oliveira U."/>
            <person name="Santos F.R."/>
            <person name="Vidigal T.H.D.A."/>
            <person name="Brescovit A.D."/>
            <person name="Santos A.J."/>
        </authorList>
    </citation>
    <scope>NUCLEOTIDE SEQUENCE</scope>
    <source>
        <tissue evidence="2">Shoot tissue taken approximately 20 cm above the soil surface</tissue>
    </source>
</reference>
<evidence type="ECO:0000256" key="1">
    <source>
        <dbReference type="SAM" id="MobiDB-lite"/>
    </source>
</evidence>
<organism evidence="2">
    <name type="scientific">Arundo donax</name>
    <name type="common">Giant reed</name>
    <name type="synonym">Donax arundinaceus</name>
    <dbReference type="NCBI Taxonomy" id="35708"/>
    <lineage>
        <taxon>Eukaryota</taxon>
        <taxon>Viridiplantae</taxon>
        <taxon>Streptophyta</taxon>
        <taxon>Embryophyta</taxon>
        <taxon>Tracheophyta</taxon>
        <taxon>Spermatophyta</taxon>
        <taxon>Magnoliopsida</taxon>
        <taxon>Liliopsida</taxon>
        <taxon>Poales</taxon>
        <taxon>Poaceae</taxon>
        <taxon>PACMAD clade</taxon>
        <taxon>Arundinoideae</taxon>
        <taxon>Arundineae</taxon>
        <taxon>Arundo</taxon>
    </lineage>
</organism>
<name>A0A0A8YTJ7_ARUDO</name>
<proteinExistence type="predicted"/>
<dbReference type="EMBL" id="GBRH01267511">
    <property type="protein sequence ID" value="JAD30384.1"/>
    <property type="molecule type" value="Transcribed_RNA"/>
</dbReference>
<reference evidence="2" key="2">
    <citation type="journal article" date="2015" name="Data Brief">
        <title>Shoot transcriptome of the giant reed, Arundo donax.</title>
        <authorList>
            <person name="Barrero R.A."/>
            <person name="Guerrero F.D."/>
            <person name="Moolhuijzen P."/>
            <person name="Goolsby J.A."/>
            <person name="Tidwell J."/>
            <person name="Bellgard S.E."/>
            <person name="Bellgard M.I."/>
        </authorList>
    </citation>
    <scope>NUCLEOTIDE SEQUENCE</scope>
    <source>
        <tissue evidence="2">Shoot tissue taken approximately 20 cm above the soil surface</tissue>
    </source>
</reference>
<feature type="region of interest" description="Disordered" evidence="1">
    <location>
        <begin position="1"/>
        <end position="31"/>
    </location>
</feature>
<dbReference type="EMBL" id="GBRH01225186">
    <property type="protein sequence ID" value="JAD72709.1"/>
    <property type="molecule type" value="Transcribed_RNA"/>
</dbReference>
<protein>
    <submittedName>
        <fullName evidence="2">Uncharacterized protein</fullName>
    </submittedName>
</protein>